<dbReference type="InterPro" id="IPR043154">
    <property type="entry name" value="Sec-1-like_dom1"/>
</dbReference>
<comment type="similarity">
    <text evidence="1">Belongs to the STXBP/unc-18/SEC1 family.</text>
</comment>
<protein>
    <recommendedName>
        <fullName evidence="4">Sec1-like protein</fullName>
    </recommendedName>
</protein>
<reference evidence="2 3" key="1">
    <citation type="journal article" date="2011" name="Proc. Natl. Acad. Sci. U.S.A.">
        <title>Niche of harmful alga Aureococcus anophagefferens revealed through ecogenomics.</title>
        <authorList>
            <person name="Gobler C.J."/>
            <person name="Berry D.L."/>
            <person name="Dyhrman S.T."/>
            <person name="Wilhelm S.W."/>
            <person name="Salamov A."/>
            <person name="Lobanov A.V."/>
            <person name="Zhang Y."/>
            <person name="Collier J.L."/>
            <person name="Wurch L.L."/>
            <person name="Kustka A.B."/>
            <person name="Dill B.D."/>
            <person name="Shah M."/>
            <person name="VerBerkmoes N.C."/>
            <person name="Kuo A."/>
            <person name="Terry A."/>
            <person name="Pangilinan J."/>
            <person name="Lindquist E.A."/>
            <person name="Lucas S."/>
            <person name="Paulsen I.T."/>
            <person name="Hattenrath-Lehmann T.K."/>
            <person name="Talmage S.C."/>
            <person name="Walker E.A."/>
            <person name="Koch F."/>
            <person name="Burson A.M."/>
            <person name="Marcoval M.A."/>
            <person name="Tang Y.Z."/>
            <person name="Lecleir G.R."/>
            <person name="Coyne K.J."/>
            <person name="Berg G.M."/>
            <person name="Bertrand E.M."/>
            <person name="Saito M.A."/>
            <person name="Gladyshev V.N."/>
            <person name="Grigoriev I.V."/>
        </authorList>
    </citation>
    <scope>NUCLEOTIDE SEQUENCE [LARGE SCALE GENOMIC DNA]</scope>
    <source>
        <strain evidence="3">CCMP 1984</strain>
    </source>
</reference>
<dbReference type="FunCoup" id="F0XW02">
    <property type="interactions" value="335"/>
</dbReference>
<dbReference type="AlphaFoldDB" id="F0XW02"/>
<dbReference type="InParanoid" id="F0XW02"/>
<dbReference type="InterPro" id="IPR001619">
    <property type="entry name" value="Sec1-like"/>
</dbReference>
<dbReference type="OrthoDB" id="10266265at2759"/>
<dbReference type="InterPro" id="IPR043127">
    <property type="entry name" value="Sec-1-like_dom3a"/>
</dbReference>
<dbReference type="Gene3D" id="3.90.830.10">
    <property type="entry name" value="Syntaxin Binding Protein 1, Chain A, domain 2"/>
    <property type="match status" value="1"/>
</dbReference>
<dbReference type="Pfam" id="PF00995">
    <property type="entry name" value="Sec1"/>
    <property type="match status" value="1"/>
</dbReference>
<dbReference type="InterPro" id="IPR027482">
    <property type="entry name" value="Sec1-like_dom2"/>
</dbReference>
<name>F0XW02_AURAN</name>
<dbReference type="OMA" id="VHQLNNA"/>
<dbReference type="eggNOG" id="KOG1299">
    <property type="taxonomic scope" value="Eukaryota"/>
</dbReference>
<dbReference type="Gene3D" id="3.40.50.2060">
    <property type="match status" value="1"/>
</dbReference>
<dbReference type="RefSeq" id="XP_009032661.1">
    <property type="nucleotide sequence ID" value="XM_009034413.1"/>
</dbReference>
<dbReference type="SUPFAM" id="SSF56815">
    <property type="entry name" value="Sec1/munc18-like (SM) proteins"/>
    <property type="match status" value="1"/>
</dbReference>
<evidence type="ECO:0000313" key="3">
    <source>
        <dbReference type="Proteomes" id="UP000002729"/>
    </source>
</evidence>
<organism evidence="3">
    <name type="scientific">Aureococcus anophagefferens</name>
    <name type="common">Harmful bloom alga</name>
    <dbReference type="NCBI Taxonomy" id="44056"/>
    <lineage>
        <taxon>Eukaryota</taxon>
        <taxon>Sar</taxon>
        <taxon>Stramenopiles</taxon>
        <taxon>Ochrophyta</taxon>
        <taxon>Pelagophyceae</taxon>
        <taxon>Pelagomonadales</taxon>
        <taxon>Pelagomonadaceae</taxon>
        <taxon>Aureococcus</taxon>
    </lineage>
</organism>
<sequence length="564" mass="62468">MAAPMNVMAAVRSYVDKIVGDPNCPGMKVLLLDEWTTKTVAMVYSQTEILDRDVYLVERLDQAQNHEVMKHLKACVFVRPTPANFAVLTQEVRRAKFSEYHVFFSNVVPGDALKALAEADENEVVRQVQEYYADFVPVNAELFSLNQRQSLRLSTELRDAFHQDMFARNVNGLLSALLSLKLQPSVIRYAGASRVAKAVAAECASQIAADGIFHFARLESPRFEEDAALPLRSQWTYQAMVHELLGLNSNRVKLKGAPGVKDKDLEEVVLSATDDAFYAENKFANFGDLGMAVKDLLDDYQRQTKMNENISSIEDMQSFMERYPAFRSKSLNVTKHVALIGELSRLVDVYKLMDVSQLEQDVACNDDKSAQWREVLAKLNDAAVKAPDKLRLAMLYALRYESAQASTTDRLKLSLEENRVNPDKVALLDALLAYGGKRARGPGLFDSNKSLLAKFSKQVKSSLEGIENVYAQHVPLLMETLDAVAKGKLNAQHYPAATTATPLQGAKHDQVIVYIVGGVTYEEATKVAELNAANAGVSVVLGGSFVHNSGTFLEDLDDAFGGRR</sequence>
<keyword evidence="3" id="KW-1185">Reference proteome</keyword>
<evidence type="ECO:0000256" key="1">
    <source>
        <dbReference type="ARBA" id="ARBA00009884"/>
    </source>
</evidence>
<proteinExistence type="inferred from homology"/>
<evidence type="ECO:0000313" key="2">
    <source>
        <dbReference type="EMBL" id="EGB13055.1"/>
    </source>
</evidence>
<dbReference type="PANTHER" id="PTHR11679">
    <property type="entry name" value="VESICLE PROTEIN SORTING-ASSOCIATED"/>
    <property type="match status" value="1"/>
</dbReference>
<gene>
    <name evidence="2" type="ORF">AURANDRAFT_52028</name>
</gene>
<dbReference type="Proteomes" id="UP000002729">
    <property type="component" value="Unassembled WGS sequence"/>
</dbReference>
<evidence type="ECO:0008006" key="4">
    <source>
        <dbReference type="Google" id="ProtNLM"/>
    </source>
</evidence>
<dbReference type="PIRSF" id="PIRSF005715">
    <property type="entry name" value="VPS45_Sec1"/>
    <property type="match status" value="1"/>
</dbReference>
<dbReference type="GO" id="GO:0016192">
    <property type="term" value="P:vesicle-mediated transport"/>
    <property type="evidence" value="ECO:0007669"/>
    <property type="project" value="InterPro"/>
</dbReference>
<dbReference type="EMBL" id="GL833120">
    <property type="protein sequence ID" value="EGB13055.1"/>
    <property type="molecule type" value="Genomic_DNA"/>
</dbReference>
<dbReference type="KEGG" id="aaf:AURANDRAFT_52028"/>
<dbReference type="GeneID" id="20222148"/>
<accession>F0XW02</accession>
<dbReference type="InterPro" id="IPR036045">
    <property type="entry name" value="Sec1-like_sf"/>
</dbReference>
<dbReference type="Gene3D" id="1.25.40.60">
    <property type="match status" value="1"/>
</dbReference>
<dbReference type="Gene3D" id="3.40.50.1910">
    <property type="match status" value="1"/>
</dbReference>